<dbReference type="Proteomes" id="UP000010146">
    <property type="component" value="Unassembled WGS sequence"/>
</dbReference>
<dbReference type="GO" id="GO:0005524">
    <property type="term" value="F:ATP binding"/>
    <property type="evidence" value="ECO:0007669"/>
    <property type="project" value="UniProtKB-KW"/>
</dbReference>
<dbReference type="SMART" id="SM00382">
    <property type="entry name" value="AAA"/>
    <property type="match status" value="1"/>
</dbReference>
<organism evidence="6 7">
    <name type="scientific">Caldanaerobacter subterraneus subsp. pacificus DSM 12653</name>
    <dbReference type="NCBI Taxonomy" id="391606"/>
    <lineage>
        <taxon>Bacteria</taxon>
        <taxon>Bacillati</taxon>
        <taxon>Bacillota</taxon>
        <taxon>Clostridia</taxon>
        <taxon>Thermoanaerobacterales</taxon>
        <taxon>Thermoanaerobacteraceae</taxon>
        <taxon>Caldanaerobacter</taxon>
    </lineage>
</organism>
<reference evidence="7" key="3">
    <citation type="submission" date="2015-02" db="EMBL/GenBank/DDBJ databases">
        <title>Genome analysis of three genomes within the thermophilic hydrogenogenic bacterial species Caldanaerobacter subterraneus.</title>
        <authorList>
            <person name="Sant'Anna F.H."/>
            <person name="Lebedinsky A."/>
            <person name="Sokolova T."/>
            <person name="Robb F.T."/>
            <person name="Gonzalez J.M."/>
        </authorList>
    </citation>
    <scope>NUCLEOTIDE SEQUENCE [LARGE SCALE GENOMIC DNA]</scope>
    <source>
        <strain evidence="7">DSM 12653</strain>
    </source>
</reference>
<evidence type="ECO:0000256" key="1">
    <source>
        <dbReference type="ARBA" id="ARBA00005417"/>
    </source>
</evidence>
<dbReference type="EMBL" id="ABXP02000026">
    <property type="protein sequence ID" value="KKC30793.1"/>
    <property type="molecule type" value="Genomic_DNA"/>
</dbReference>
<dbReference type="NCBIfam" id="TIGR01727">
    <property type="entry name" value="oligo_HPY"/>
    <property type="match status" value="1"/>
</dbReference>
<dbReference type="Gene3D" id="3.40.50.300">
    <property type="entry name" value="P-loop containing nucleotide triphosphate hydrolases"/>
    <property type="match status" value="1"/>
</dbReference>
<dbReference type="InterPro" id="IPR003593">
    <property type="entry name" value="AAA+_ATPase"/>
</dbReference>
<dbReference type="AlphaFoldDB" id="B7R5X2"/>
<keyword evidence="2" id="KW-0813">Transport</keyword>
<dbReference type="Pfam" id="PF00005">
    <property type="entry name" value="ABC_tran"/>
    <property type="match status" value="1"/>
</dbReference>
<reference evidence="6 7" key="1">
    <citation type="submission" date="2008-07" db="EMBL/GenBank/DDBJ databases">
        <authorList>
            <person name="Gonzalez J."/>
            <person name="Sokolova T."/>
            <person name="Ferriera S."/>
            <person name="Johnson J."/>
            <person name="Kravitz S."/>
            <person name="Beeson K."/>
            <person name="Sutton G."/>
            <person name="Rogers Y.-H."/>
            <person name="Friedman R."/>
            <person name="Frazier M."/>
            <person name="Venter J.C."/>
        </authorList>
    </citation>
    <scope>NUCLEOTIDE SEQUENCE [LARGE SCALE GENOMIC DNA]</scope>
    <source>
        <strain evidence="6 7">DSM 12653</strain>
    </source>
</reference>
<dbReference type="SUPFAM" id="SSF52540">
    <property type="entry name" value="P-loop containing nucleoside triphosphate hydrolases"/>
    <property type="match status" value="1"/>
</dbReference>
<dbReference type="GO" id="GO:0016887">
    <property type="term" value="F:ATP hydrolysis activity"/>
    <property type="evidence" value="ECO:0007669"/>
    <property type="project" value="InterPro"/>
</dbReference>
<keyword evidence="3" id="KW-0547">Nucleotide-binding</keyword>
<name>B7R5X2_9THEO</name>
<evidence type="ECO:0000256" key="3">
    <source>
        <dbReference type="ARBA" id="ARBA00022741"/>
    </source>
</evidence>
<evidence type="ECO:0000256" key="2">
    <source>
        <dbReference type="ARBA" id="ARBA00022448"/>
    </source>
</evidence>
<dbReference type="PANTHER" id="PTHR43067">
    <property type="entry name" value="OLIGOPEPTIDE/DIPEPTIDE ABC TRANSPORTER, ATPASE SUBUNIT"/>
    <property type="match status" value="1"/>
</dbReference>
<evidence type="ECO:0000256" key="4">
    <source>
        <dbReference type="ARBA" id="ARBA00022840"/>
    </source>
</evidence>
<sequence length="344" mass="38666">MATKHIIVEDLSVEYLGPTKKIYALQHVSLEIYRRESIALVGESGCGKSTLGVAFIRLLPVNSRITSGRIRFVDGSREINILELSQSELQKIRWSKIVMMAQGALNAFNPVMRIKDHFIDTAYSHGWKNKTEVLKKARYLLERVHLDSERVLNSFPHELSGGMRQRVLLSLGLFLNPEVVILDEPTTALDILTQRNIIELLKELKKEFNFTLIFITHDLSLAAELADRVAVMYAGKIVEVGDVYNIFGTPYHPYTAGLITSTPKLRGKSTEITSIPGSPPNLSEIFKGCPFYERCPLRSSVCLNTPPTLTFVDGQEGHFVACHHASKDTLSKIRQSDWLSTIQK</sequence>
<dbReference type="PROSITE" id="PS00211">
    <property type="entry name" value="ABC_TRANSPORTER_1"/>
    <property type="match status" value="1"/>
</dbReference>
<evidence type="ECO:0000313" key="6">
    <source>
        <dbReference type="EMBL" id="KKC30793.1"/>
    </source>
</evidence>
<dbReference type="InterPro" id="IPR013563">
    <property type="entry name" value="Oligopep_ABC_C"/>
</dbReference>
<dbReference type="CDD" id="cd03257">
    <property type="entry name" value="ABC_NikE_OppD_transporters"/>
    <property type="match status" value="1"/>
</dbReference>
<gene>
    <name evidence="6" type="ORF">CDSM653_00217</name>
</gene>
<dbReference type="InterPro" id="IPR017871">
    <property type="entry name" value="ABC_transporter-like_CS"/>
</dbReference>
<dbReference type="Pfam" id="PF08352">
    <property type="entry name" value="oligo_HPY"/>
    <property type="match status" value="1"/>
</dbReference>
<accession>B7R5X2</accession>
<proteinExistence type="inferred from homology"/>
<keyword evidence="4" id="KW-0067">ATP-binding</keyword>
<protein>
    <submittedName>
        <fullName evidence="6">ABC-type dipeptide/oligopeptide/nickel transport system, ATPase component</fullName>
    </submittedName>
</protein>
<evidence type="ECO:0000313" key="7">
    <source>
        <dbReference type="Proteomes" id="UP000010146"/>
    </source>
</evidence>
<dbReference type="FunFam" id="3.40.50.300:FF:000016">
    <property type="entry name" value="Oligopeptide ABC transporter ATP-binding component"/>
    <property type="match status" value="1"/>
</dbReference>
<dbReference type="RefSeq" id="WP_009609616.1">
    <property type="nucleotide sequence ID" value="NZ_ABXP02000026.1"/>
</dbReference>
<dbReference type="InterPro" id="IPR003439">
    <property type="entry name" value="ABC_transporter-like_ATP-bd"/>
</dbReference>
<reference evidence="6 7" key="2">
    <citation type="journal article" date="2015" name="BMC Genomics">
        <title>Analysis of three genomes within the thermophilic bacterial species Caldanaerobacter subterraneus with a focus on carbon monoxide dehydrogenase evolution and hydrolase diversity.</title>
        <authorList>
            <person name="Sant'Anna F.H."/>
            <person name="Lebedinsky A.V."/>
            <person name="Sokolova T.G."/>
            <person name="Robb F.T."/>
            <person name="Gonzalez J.M."/>
        </authorList>
    </citation>
    <scope>NUCLEOTIDE SEQUENCE [LARGE SCALE GENOMIC DNA]</scope>
    <source>
        <strain evidence="6 7">DSM 12653</strain>
    </source>
</reference>
<dbReference type="PANTHER" id="PTHR43067:SF3">
    <property type="entry name" value="MALTOSE ABC TRANSPORTER, ATP-BINDING PROTEIN"/>
    <property type="match status" value="1"/>
</dbReference>
<evidence type="ECO:0000259" key="5">
    <source>
        <dbReference type="PROSITE" id="PS50893"/>
    </source>
</evidence>
<dbReference type="PROSITE" id="PS50893">
    <property type="entry name" value="ABC_TRANSPORTER_2"/>
    <property type="match status" value="1"/>
</dbReference>
<dbReference type="GO" id="GO:0015833">
    <property type="term" value="P:peptide transport"/>
    <property type="evidence" value="ECO:0007669"/>
    <property type="project" value="InterPro"/>
</dbReference>
<feature type="domain" description="ABC transporter" evidence="5">
    <location>
        <begin position="6"/>
        <end position="259"/>
    </location>
</feature>
<comment type="caution">
    <text evidence="6">The sequence shown here is derived from an EMBL/GenBank/DDBJ whole genome shotgun (WGS) entry which is preliminary data.</text>
</comment>
<comment type="similarity">
    <text evidence="1">Belongs to the ABC transporter superfamily.</text>
</comment>
<dbReference type="InterPro" id="IPR027417">
    <property type="entry name" value="P-loop_NTPase"/>
</dbReference>